<keyword evidence="3" id="KW-1185">Reference proteome</keyword>
<proteinExistence type="predicted"/>
<keyword evidence="1" id="KW-1133">Transmembrane helix</keyword>
<name>A0A498CJT8_9FIRM</name>
<accession>A0A498CJT8</accession>
<dbReference type="Proteomes" id="UP000276301">
    <property type="component" value="Unassembled WGS sequence"/>
</dbReference>
<comment type="caution">
    <text evidence="2">The sequence shown here is derived from an EMBL/GenBank/DDBJ whole genome shotgun (WGS) entry which is preliminary data.</text>
</comment>
<evidence type="ECO:0000313" key="3">
    <source>
        <dbReference type="Proteomes" id="UP000276301"/>
    </source>
</evidence>
<dbReference type="RefSeq" id="WP_121587598.1">
    <property type="nucleotide sequence ID" value="NZ_RCHT01000042.1"/>
</dbReference>
<feature type="transmembrane region" description="Helical" evidence="1">
    <location>
        <begin position="20"/>
        <end position="47"/>
    </location>
</feature>
<gene>
    <name evidence="2" type="ORF">D4A47_12940</name>
</gene>
<keyword evidence="1" id="KW-0472">Membrane</keyword>
<dbReference type="AlphaFoldDB" id="A0A498CJT8"/>
<sequence>MDQLFSDIAGLERYKLFGGYYLQLGDLFIFALLLVTILLTAIVVLLIKHNVDYHYYHKLEEENRRLHYEIIQLKATEAVRKEQAASNQRNE</sequence>
<reference evidence="2 3" key="1">
    <citation type="submission" date="2018-10" db="EMBL/GenBank/DDBJ databases">
        <title>Anaerotruncus faecis sp. nov., isolated from human feces.</title>
        <authorList>
            <person name="Wang Y.-J."/>
        </authorList>
    </citation>
    <scope>NUCLEOTIDE SEQUENCE [LARGE SCALE GENOMIC DNA]</scope>
    <source>
        <strain evidence="2 3">22A2-44</strain>
    </source>
</reference>
<evidence type="ECO:0000256" key="1">
    <source>
        <dbReference type="SAM" id="Phobius"/>
    </source>
</evidence>
<keyword evidence="1" id="KW-0812">Transmembrane</keyword>
<organism evidence="2 3">
    <name type="scientific">Anaerotruncus massiliensis</name>
    <name type="common">ex Liu et al. 2021</name>
    <dbReference type="NCBI Taxonomy" id="2321404"/>
    <lineage>
        <taxon>Bacteria</taxon>
        <taxon>Bacillati</taxon>
        <taxon>Bacillota</taxon>
        <taxon>Clostridia</taxon>
        <taxon>Eubacteriales</taxon>
        <taxon>Oscillospiraceae</taxon>
        <taxon>Anaerotruncus</taxon>
    </lineage>
</organism>
<protein>
    <submittedName>
        <fullName evidence="2">Uncharacterized protein</fullName>
    </submittedName>
</protein>
<dbReference type="EMBL" id="RCHT01000042">
    <property type="protein sequence ID" value="RLL07734.1"/>
    <property type="molecule type" value="Genomic_DNA"/>
</dbReference>
<evidence type="ECO:0000313" key="2">
    <source>
        <dbReference type="EMBL" id="RLL07734.1"/>
    </source>
</evidence>